<name>A0ABR1FWD3_AURAN</name>
<dbReference type="SUPFAM" id="SSF51045">
    <property type="entry name" value="WW domain"/>
    <property type="match status" value="1"/>
</dbReference>
<proteinExistence type="inferred from homology"/>
<dbReference type="SMART" id="SM00456">
    <property type="entry name" value="WW"/>
    <property type="match status" value="2"/>
</dbReference>
<protein>
    <submittedName>
        <fullName evidence="4">Cysteine-type peptidase</fullName>
    </submittedName>
</protein>
<comment type="caution">
    <text evidence="4">The sequence shown here is derived from an EMBL/GenBank/DDBJ whole genome shotgun (WGS) entry which is preliminary data.</text>
</comment>
<dbReference type="SUPFAM" id="SSF52129">
    <property type="entry name" value="Caspase-like"/>
    <property type="match status" value="1"/>
</dbReference>
<feature type="region of interest" description="Disordered" evidence="2">
    <location>
        <begin position="1"/>
        <end position="52"/>
    </location>
</feature>
<keyword evidence="5" id="KW-1185">Reference proteome</keyword>
<evidence type="ECO:0000313" key="5">
    <source>
        <dbReference type="Proteomes" id="UP001363151"/>
    </source>
</evidence>
<comment type="similarity">
    <text evidence="1">Belongs to the peptidase C14B family.</text>
</comment>
<dbReference type="EMBL" id="JBBJCI010000217">
    <property type="protein sequence ID" value="KAK7240066.1"/>
    <property type="molecule type" value="Genomic_DNA"/>
</dbReference>
<dbReference type="InterPro" id="IPR036020">
    <property type="entry name" value="WW_dom_sf"/>
</dbReference>
<dbReference type="InterPro" id="IPR050452">
    <property type="entry name" value="Metacaspase"/>
</dbReference>
<organism evidence="4 5">
    <name type="scientific">Aureococcus anophagefferens</name>
    <name type="common">Harmful bloom alga</name>
    <dbReference type="NCBI Taxonomy" id="44056"/>
    <lineage>
        <taxon>Eukaryota</taxon>
        <taxon>Sar</taxon>
        <taxon>Stramenopiles</taxon>
        <taxon>Ochrophyta</taxon>
        <taxon>Pelagophyceae</taxon>
        <taxon>Pelagomonadales</taxon>
        <taxon>Pelagomonadaceae</taxon>
        <taxon>Aureococcus</taxon>
    </lineage>
</organism>
<feature type="domain" description="WW" evidence="3">
    <location>
        <begin position="38"/>
        <end position="71"/>
    </location>
</feature>
<dbReference type="PROSITE" id="PS01159">
    <property type="entry name" value="WW_DOMAIN_1"/>
    <property type="match status" value="1"/>
</dbReference>
<evidence type="ECO:0000256" key="2">
    <source>
        <dbReference type="SAM" id="MobiDB-lite"/>
    </source>
</evidence>
<dbReference type="Gene3D" id="2.20.70.10">
    <property type="match status" value="2"/>
</dbReference>
<dbReference type="InterPro" id="IPR029030">
    <property type="entry name" value="Caspase-like_dom_sf"/>
</dbReference>
<evidence type="ECO:0000259" key="3">
    <source>
        <dbReference type="PROSITE" id="PS50020"/>
    </source>
</evidence>
<dbReference type="Proteomes" id="UP001363151">
    <property type="component" value="Unassembled WGS sequence"/>
</dbReference>
<dbReference type="PROSITE" id="PS50020">
    <property type="entry name" value="WW_DOMAIN_2"/>
    <property type="match status" value="2"/>
</dbReference>
<feature type="domain" description="WW" evidence="3">
    <location>
        <begin position="6"/>
        <end position="24"/>
    </location>
</feature>
<dbReference type="InterPro" id="IPR001202">
    <property type="entry name" value="WW_dom"/>
</dbReference>
<dbReference type="Pfam" id="PF00656">
    <property type="entry name" value="Peptidase_C14"/>
    <property type="match status" value="1"/>
</dbReference>
<dbReference type="Gene3D" id="3.40.50.12660">
    <property type="match status" value="1"/>
</dbReference>
<accession>A0ABR1FWD3</accession>
<evidence type="ECO:0000256" key="1">
    <source>
        <dbReference type="ARBA" id="ARBA00009005"/>
    </source>
</evidence>
<dbReference type="InterPro" id="IPR011600">
    <property type="entry name" value="Pept_C14_caspase"/>
</dbReference>
<dbReference type="PANTHER" id="PTHR48104:SF30">
    <property type="entry name" value="METACASPASE-1"/>
    <property type="match status" value="1"/>
</dbReference>
<evidence type="ECO:0000313" key="4">
    <source>
        <dbReference type="EMBL" id="KAK7240066.1"/>
    </source>
</evidence>
<dbReference type="Pfam" id="PF00397">
    <property type="entry name" value="WW"/>
    <property type="match status" value="1"/>
</dbReference>
<sequence>MSYAMMPLPPGWEEKRDPTGKSYFPPARPAYAQPVQAAPLPPGWEEKRDPTGKSYFVDHNTHTTSWTRPQAPPRGGAPQQPMVAQSWAAQPNPAAAQALPAPPGQPMVVQSWAAPAAAAPIMPSGTRKAPLSALLVGCNYPGSSAELRGCVNDVLRMRALLLGQGFPEQQIVILRDDRGGQQRPTRRAITEGLRWLAAGAGRGDSLFFHFSGHGSQERDRTGDEADGYDETIVPCDYKSAGQITDDELHAILVRPLPDGARLTSIMDCCHSGTGLDLPYCFTPGRGWQTDDVPCFSRGDVQLFSGCEDDQCSADTYANAAAGGAMTNAFLKALAENPMPLYPDFLTALHRELRRKGFKQKPQLSSSQRFDLNQRVFSLTEGFIPNSNQTIGRRPGMRRKKSRRRGRGAGVGMETMLAAGIGAAVLSSLF</sequence>
<reference evidence="4 5" key="1">
    <citation type="submission" date="2024-03" db="EMBL/GenBank/DDBJ databases">
        <title>Aureococcus anophagefferens CCMP1851 and Kratosvirus quantuckense: Draft genome of a second virus-susceptible host strain in the model system.</title>
        <authorList>
            <person name="Chase E."/>
            <person name="Truchon A.R."/>
            <person name="Schepens W."/>
            <person name="Wilhelm S.W."/>
        </authorList>
    </citation>
    <scope>NUCLEOTIDE SEQUENCE [LARGE SCALE GENOMIC DNA]</scope>
    <source>
        <strain evidence="4 5">CCMP1851</strain>
    </source>
</reference>
<dbReference type="PANTHER" id="PTHR48104">
    <property type="entry name" value="METACASPASE-4"/>
    <property type="match status" value="1"/>
</dbReference>
<gene>
    <name evidence="4" type="ORF">SO694_00116090</name>
</gene>
<dbReference type="CDD" id="cd00201">
    <property type="entry name" value="WW"/>
    <property type="match status" value="1"/>
</dbReference>